<sequence>MRVYPVNKTPNYDFILHRIDYTKIQEVQEFPSKGEYEFTKGYIALASQREELEKETVYSRATTSERRTKRTLIQYQMFTVDEVAEHVYRKLNAIDVEEETNYSERYNFEWLKDLIRNSLRRIGESRDLVSEENRQRIQKAFGVLHRKSSYTVRYRMMPNVIVPIRATDRPRDSVGISALRHNDCTIFFDDNSFKHCDEETRAALQEILHDESLPRSAYHKVDNTYLFKTPLNIVIADHKPERDFIRRIISLENAAVIDAWMKSTDRNFYSIEYAWRKGEHMKRGTFNPDFFIKVGSSIVVVEIKGDEELYEPSEENKGKYKAAKQHFRLLNDKQNEYVYQLTFLTPKDYDLFFRFLRERNYSSFVSNLDAVLNNDYINSDCI</sequence>
<organism evidence="1 2">
    <name type="scientific">Kyrpidia spormannii</name>
    <dbReference type="NCBI Taxonomy" id="2055160"/>
    <lineage>
        <taxon>Bacteria</taxon>
        <taxon>Bacillati</taxon>
        <taxon>Bacillota</taxon>
        <taxon>Bacilli</taxon>
        <taxon>Bacillales</taxon>
        <taxon>Alicyclobacillaceae</taxon>
        <taxon>Kyrpidia</taxon>
    </lineage>
</organism>
<dbReference type="AlphaFoldDB" id="A0A6F9EE10"/>
<evidence type="ECO:0000313" key="1">
    <source>
        <dbReference type="EMBL" id="CAB3395981.1"/>
    </source>
</evidence>
<name>A0A6F9EE10_9BACL</name>
<dbReference type="EMBL" id="LR792683">
    <property type="protein sequence ID" value="CAB3395981.1"/>
    <property type="molecule type" value="Genomic_DNA"/>
</dbReference>
<dbReference type="Proteomes" id="UP000502196">
    <property type="component" value="Chromosome"/>
</dbReference>
<proteinExistence type="predicted"/>
<protein>
    <submittedName>
        <fullName evidence="1">Type III restriction enzyme</fullName>
    </submittedName>
</protein>
<gene>
    <name evidence="1" type="ORF">COOX1_3227</name>
</gene>
<reference evidence="1 2" key="1">
    <citation type="submission" date="2020-04" db="EMBL/GenBank/DDBJ databases">
        <authorList>
            <person name="Hogendoorn C."/>
        </authorList>
    </citation>
    <scope>NUCLEOTIDE SEQUENCE [LARGE SCALE GENOMIC DNA]</scope>
    <source>
        <strain evidence="1">COOX1</strain>
    </source>
</reference>
<evidence type="ECO:0000313" key="2">
    <source>
        <dbReference type="Proteomes" id="UP000502196"/>
    </source>
</evidence>
<accession>A0A6F9EE10</accession>